<keyword evidence="1" id="KW-1133">Transmembrane helix</keyword>
<dbReference type="PANTHER" id="PTHR40057:SF1">
    <property type="entry name" value="SLR1162 PROTEIN"/>
    <property type="match status" value="1"/>
</dbReference>
<dbReference type="AlphaFoldDB" id="A0A437QJZ3"/>
<feature type="transmembrane region" description="Helical" evidence="1">
    <location>
        <begin position="156"/>
        <end position="175"/>
    </location>
</feature>
<dbReference type="InterPro" id="IPR011008">
    <property type="entry name" value="Dimeric_a/b-barrel"/>
</dbReference>
<feature type="transmembrane region" description="Helical" evidence="1">
    <location>
        <begin position="121"/>
        <end position="144"/>
    </location>
</feature>
<dbReference type="InterPro" id="IPR007138">
    <property type="entry name" value="ABM_dom"/>
</dbReference>
<dbReference type="InterPro" id="IPR038762">
    <property type="entry name" value="ABM_predict"/>
</dbReference>
<reference evidence="4" key="1">
    <citation type="submission" date="2019-01" db="EMBL/GenBank/DDBJ databases">
        <title>Gri0909 isolated from a small marine red alga.</title>
        <authorList>
            <person name="Kim J."/>
            <person name="Jeong S.E."/>
            <person name="Jeon C.O."/>
        </authorList>
    </citation>
    <scope>NUCLEOTIDE SEQUENCE [LARGE SCALE GENOMIC DNA]</scope>
    <source>
        <strain evidence="4">Gri0909</strain>
    </source>
</reference>
<keyword evidence="3" id="KW-0503">Monooxygenase</keyword>
<dbReference type="SUPFAM" id="SSF54909">
    <property type="entry name" value="Dimeric alpha+beta barrel"/>
    <property type="match status" value="1"/>
</dbReference>
<keyword evidence="3" id="KW-0560">Oxidoreductase</keyword>
<evidence type="ECO:0000313" key="3">
    <source>
        <dbReference type="EMBL" id="RVU34831.1"/>
    </source>
</evidence>
<evidence type="ECO:0000259" key="2">
    <source>
        <dbReference type="Pfam" id="PF03992"/>
    </source>
</evidence>
<comment type="caution">
    <text evidence="3">The sequence shown here is derived from an EMBL/GenBank/DDBJ whole genome shotgun (WGS) entry which is preliminary data.</text>
</comment>
<evidence type="ECO:0000256" key="1">
    <source>
        <dbReference type="SAM" id="Phobius"/>
    </source>
</evidence>
<sequence>MAGGEGGATVVITHRVEDGHQAGYETWLEEVSPCCSRYPGFVGSQIIRPVAGLTGTFTVVIRFDTRDHLEAWMGSVVRRKLVEKVRPLPAKDDEFYIQSGLDFWFVPDGTKARVPVRWKQFLVTWSAIYPLALFVPLAILPALRGLGMVENRYTDTLIVSAVIVVLMVTLIMPNYTKLVRHWLFK</sequence>
<keyword evidence="4" id="KW-1185">Reference proteome</keyword>
<dbReference type="Proteomes" id="UP000287447">
    <property type="component" value="Unassembled WGS sequence"/>
</dbReference>
<proteinExistence type="predicted"/>
<protein>
    <submittedName>
        <fullName evidence="3">Antibiotic biosynthesis monooxygenase</fullName>
    </submittedName>
</protein>
<keyword evidence="1" id="KW-0812">Transmembrane</keyword>
<keyword evidence="1" id="KW-0472">Membrane</keyword>
<gene>
    <name evidence="3" type="ORF">EOI86_18485</name>
</gene>
<dbReference type="EMBL" id="SADE01000003">
    <property type="protein sequence ID" value="RVU34831.1"/>
    <property type="molecule type" value="Genomic_DNA"/>
</dbReference>
<name>A0A437QJZ3_9PROT</name>
<dbReference type="GO" id="GO:0004497">
    <property type="term" value="F:monooxygenase activity"/>
    <property type="evidence" value="ECO:0007669"/>
    <property type="project" value="UniProtKB-KW"/>
</dbReference>
<accession>A0A437QJZ3</accession>
<organism evidence="3 4">
    <name type="scientific">Hwanghaeella grinnelliae</name>
    <dbReference type="NCBI Taxonomy" id="2500179"/>
    <lineage>
        <taxon>Bacteria</taxon>
        <taxon>Pseudomonadati</taxon>
        <taxon>Pseudomonadota</taxon>
        <taxon>Alphaproteobacteria</taxon>
        <taxon>Rhodospirillales</taxon>
        <taxon>Rhodospirillaceae</taxon>
        <taxon>Hwanghaeella</taxon>
    </lineage>
</organism>
<dbReference type="Gene3D" id="3.30.70.100">
    <property type="match status" value="1"/>
</dbReference>
<dbReference type="Pfam" id="PF03992">
    <property type="entry name" value="ABM"/>
    <property type="match status" value="1"/>
</dbReference>
<feature type="domain" description="ABM" evidence="2">
    <location>
        <begin position="9"/>
        <end position="80"/>
    </location>
</feature>
<dbReference type="OrthoDB" id="1494254at2"/>
<dbReference type="PANTHER" id="PTHR40057">
    <property type="entry name" value="SLR1162 PROTEIN"/>
    <property type="match status" value="1"/>
</dbReference>
<evidence type="ECO:0000313" key="4">
    <source>
        <dbReference type="Proteomes" id="UP000287447"/>
    </source>
</evidence>